<dbReference type="Proteomes" id="UP001054945">
    <property type="component" value="Unassembled WGS sequence"/>
</dbReference>
<name>A0AAV4QYB6_CAEEX</name>
<evidence type="ECO:0000313" key="4">
    <source>
        <dbReference type="Proteomes" id="UP001054945"/>
    </source>
</evidence>
<protein>
    <submittedName>
        <fullName evidence="3">Uncharacterized protein</fullName>
    </submittedName>
</protein>
<keyword evidence="2" id="KW-0472">Membrane</keyword>
<gene>
    <name evidence="3" type="ORF">CEXT_199871</name>
</gene>
<evidence type="ECO:0000256" key="1">
    <source>
        <dbReference type="SAM" id="MobiDB-lite"/>
    </source>
</evidence>
<keyword evidence="4" id="KW-1185">Reference proteome</keyword>
<dbReference type="AlphaFoldDB" id="A0AAV4QYB6"/>
<evidence type="ECO:0000313" key="3">
    <source>
        <dbReference type="EMBL" id="GIY13846.1"/>
    </source>
</evidence>
<feature type="compositionally biased region" description="Low complexity" evidence="1">
    <location>
        <begin position="329"/>
        <end position="341"/>
    </location>
</feature>
<organism evidence="3 4">
    <name type="scientific">Caerostris extrusa</name>
    <name type="common">Bark spider</name>
    <name type="synonym">Caerostris bankana</name>
    <dbReference type="NCBI Taxonomy" id="172846"/>
    <lineage>
        <taxon>Eukaryota</taxon>
        <taxon>Metazoa</taxon>
        <taxon>Ecdysozoa</taxon>
        <taxon>Arthropoda</taxon>
        <taxon>Chelicerata</taxon>
        <taxon>Arachnida</taxon>
        <taxon>Araneae</taxon>
        <taxon>Araneomorphae</taxon>
        <taxon>Entelegynae</taxon>
        <taxon>Araneoidea</taxon>
        <taxon>Araneidae</taxon>
        <taxon>Caerostris</taxon>
    </lineage>
</organism>
<sequence>MKDRRYKRRWRVLTGHLVERRIVLFTGFNIHCPLKPEKVPRQFVSFMYMVFFICILILIGFYSLPLYSNSSTMKPLNGNLMPTPENAPENYQAFLEDIFTNDVFEDTPTALLPPFISNVPAANTLDGLVDHIESTVGEHQETQESPLNDAINKNVKSIGIQTTHSTEAKSIREFLTQRKGNKFTDNIDTQNENEIYTAYRENEPTINSATHTEIKKSDVISDTTNEIEKSAANTWITKDSRTYSKDEFTANVRTHSEDISITNLKTYNKDLPASNAKTHDISTVNLKTYNDDISSNARTYSEDISSVNLKTHKEDILTRSFEMHSNDRSTSNTATESTSTEETTKTKKIITGE</sequence>
<comment type="caution">
    <text evidence="3">The sequence shown here is derived from an EMBL/GenBank/DDBJ whole genome shotgun (WGS) entry which is preliminary data.</text>
</comment>
<dbReference type="EMBL" id="BPLR01007007">
    <property type="protein sequence ID" value="GIY13846.1"/>
    <property type="molecule type" value="Genomic_DNA"/>
</dbReference>
<feature type="region of interest" description="Disordered" evidence="1">
    <location>
        <begin position="320"/>
        <end position="353"/>
    </location>
</feature>
<keyword evidence="2" id="KW-0812">Transmembrane</keyword>
<reference evidence="3 4" key="1">
    <citation type="submission" date="2021-06" db="EMBL/GenBank/DDBJ databases">
        <title>Caerostris extrusa draft genome.</title>
        <authorList>
            <person name="Kono N."/>
            <person name="Arakawa K."/>
        </authorList>
    </citation>
    <scope>NUCLEOTIDE SEQUENCE [LARGE SCALE GENOMIC DNA]</scope>
</reference>
<feature type="transmembrane region" description="Helical" evidence="2">
    <location>
        <begin position="43"/>
        <end position="64"/>
    </location>
</feature>
<accession>A0AAV4QYB6</accession>
<keyword evidence="2" id="KW-1133">Transmembrane helix</keyword>
<evidence type="ECO:0000256" key="2">
    <source>
        <dbReference type="SAM" id="Phobius"/>
    </source>
</evidence>
<proteinExistence type="predicted"/>